<evidence type="ECO:0000313" key="4">
    <source>
        <dbReference type="Proteomes" id="UP001232536"/>
    </source>
</evidence>
<dbReference type="Pfam" id="PF14451">
    <property type="entry name" value="Ub-Mut7C"/>
    <property type="match status" value="1"/>
</dbReference>
<proteinExistence type="predicted"/>
<dbReference type="RefSeq" id="WP_304599723.1">
    <property type="nucleotide sequence ID" value="NZ_JAUQYP010000001.1"/>
</dbReference>
<protein>
    <submittedName>
        <fullName evidence="3">DUF5615 family PIN-like protein</fullName>
    </submittedName>
</protein>
<dbReference type="InterPro" id="IPR002782">
    <property type="entry name" value="Mut7-C_RNAse_dom"/>
</dbReference>
<feature type="domain" description="Mut7-C RNAse" evidence="1">
    <location>
        <begin position="94"/>
        <end position="238"/>
    </location>
</feature>
<dbReference type="InterPro" id="IPR027798">
    <property type="entry name" value="Ub_Mut7C"/>
</dbReference>
<feature type="domain" description="Ubiquitin Mut7-C" evidence="2">
    <location>
        <begin position="11"/>
        <end position="84"/>
    </location>
</feature>
<evidence type="ECO:0000313" key="3">
    <source>
        <dbReference type="EMBL" id="MDO8106030.1"/>
    </source>
</evidence>
<gene>
    <name evidence="3" type="ORF">Q6348_02335</name>
</gene>
<name>A0ABT9D6A5_9CELL</name>
<evidence type="ECO:0000259" key="2">
    <source>
        <dbReference type="Pfam" id="PF14451"/>
    </source>
</evidence>
<dbReference type="PANTHER" id="PTHR39081">
    <property type="entry name" value="MUT7-C DOMAIN-CONTAINING PROTEIN"/>
    <property type="match status" value="1"/>
</dbReference>
<dbReference type="Pfam" id="PF01927">
    <property type="entry name" value="Mut7-C"/>
    <property type="match status" value="1"/>
</dbReference>
<dbReference type="EMBL" id="JAUQYP010000001">
    <property type="protein sequence ID" value="MDO8106030.1"/>
    <property type="molecule type" value="Genomic_DNA"/>
</dbReference>
<comment type="caution">
    <text evidence="3">The sequence shown here is derived from an EMBL/GenBank/DDBJ whole genome shotgun (WGS) entry which is preliminary data.</text>
</comment>
<reference evidence="3 4" key="1">
    <citation type="submission" date="2023-07" db="EMBL/GenBank/DDBJ databases">
        <title>Description of novel actinomycetes strains, isolated from tidal flat sediment.</title>
        <authorList>
            <person name="Lu C."/>
        </authorList>
    </citation>
    <scope>NUCLEOTIDE SEQUENCE [LARGE SCALE GENOMIC DNA]</scope>
    <source>
        <strain evidence="3 4">SYSU T00b441</strain>
    </source>
</reference>
<evidence type="ECO:0000259" key="1">
    <source>
        <dbReference type="Pfam" id="PF01927"/>
    </source>
</evidence>
<accession>A0ABT9D6A5</accession>
<dbReference type="PANTHER" id="PTHR39081:SF1">
    <property type="entry name" value="MUT7-C RNASE DOMAIN-CONTAINING PROTEIN"/>
    <property type="match status" value="1"/>
</dbReference>
<keyword evidence="4" id="KW-1185">Reference proteome</keyword>
<sequence>MALPDDPDHPAVTMRVHPDLRFLLPPGRRGGHLSVRAWPTDTVGHVVQDAGIPLTEVGALTLNGEPVDPGGRVAPGTLDVDPVLRPQPTPTMPPRFLLDVHLGTLARRLRLLGLDTTWSPDAGRADDAELVARAADEDRVLLTQDRRLLHRRALRFGALVRGHDVADQLDDVLDRFTPPLLPWTRCVACGAPLRKVRRADVVDLLEPGTLRTYDAFSQCTSCGRAYWRGAHASRLEELVDHARGVVAARLRAAPP</sequence>
<dbReference type="Proteomes" id="UP001232536">
    <property type="component" value="Unassembled WGS sequence"/>
</dbReference>
<organism evidence="3 4">
    <name type="scientific">Actinotalea lenta</name>
    <dbReference type="NCBI Taxonomy" id="3064654"/>
    <lineage>
        <taxon>Bacteria</taxon>
        <taxon>Bacillati</taxon>
        <taxon>Actinomycetota</taxon>
        <taxon>Actinomycetes</taxon>
        <taxon>Micrococcales</taxon>
        <taxon>Cellulomonadaceae</taxon>
        <taxon>Actinotalea</taxon>
    </lineage>
</organism>